<dbReference type="OrthoDB" id="2758450at2759"/>
<dbReference type="AlphaFoldDB" id="A0A1M2VNN0"/>
<protein>
    <submittedName>
        <fullName evidence="1">Uncharacterized protein</fullName>
    </submittedName>
</protein>
<accession>A0A1M2VNN0</accession>
<name>A0A1M2VNN0_TRAPU</name>
<dbReference type="OMA" id="EEVGMHW"/>
<reference evidence="1 2" key="1">
    <citation type="submission" date="2016-10" db="EMBL/GenBank/DDBJ databases">
        <title>Genome sequence of the basidiomycete white-rot fungus Trametes pubescens.</title>
        <authorList>
            <person name="Makela M.R."/>
            <person name="Granchi Z."/>
            <person name="Peng M."/>
            <person name="De Vries R.P."/>
            <person name="Grigoriev I."/>
            <person name="Riley R."/>
            <person name="Hilden K."/>
        </authorList>
    </citation>
    <scope>NUCLEOTIDE SEQUENCE [LARGE SCALE GENOMIC DNA]</scope>
    <source>
        <strain evidence="1 2">FBCC735</strain>
    </source>
</reference>
<keyword evidence="2" id="KW-1185">Reference proteome</keyword>
<evidence type="ECO:0000313" key="2">
    <source>
        <dbReference type="Proteomes" id="UP000184267"/>
    </source>
</evidence>
<gene>
    <name evidence="1" type="ORF">TRAPUB_14337</name>
</gene>
<dbReference type="EMBL" id="MNAD01000964">
    <property type="protein sequence ID" value="OJT09211.1"/>
    <property type="molecule type" value="Genomic_DNA"/>
</dbReference>
<proteinExistence type="predicted"/>
<sequence>MSSILNSRFLLALYETNAHLERGGTSASSFSTLDFGEADLRAEGSPELPEFLSSLGGPIHSFPDHDPDLFDSEPTAAPPAFEMEVSDGETGEATELIEMVEVGGQV</sequence>
<evidence type="ECO:0000313" key="1">
    <source>
        <dbReference type="EMBL" id="OJT09211.1"/>
    </source>
</evidence>
<dbReference type="Proteomes" id="UP000184267">
    <property type="component" value="Unassembled WGS sequence"/>
</dbReference>
<organism evidence="1 2">
    <name type="scientific">Trametes pubescens</name>
    <name type="common">White-rot fungus</name>
    <dbReference type="NCBI Taxonomy" id="154538"/>
    <lineage>
        <taxon>Eukaryota</taxon>
        <taxon>Fungi</taxon>
        <taxon>Dikarya</taxon>
        <taxon>Basidiomycota</taxon>
        <taxon>Agaricomycotina</taxon>
        <taxon>Agaricomycetes</taxon>
        <taxon>Polyporales</taxon>
        <taxon>Polyporaceae</taxon>
        <taxon>Trametes</taxon>
    </lineage>
</organism>
<comment type="caution">
    <text evidence="1">The sequence shown here is derived from an EMBL/GenBank/DDBJ whole genome shotgun (WGS) entry which is preliminary data.</text>
</comment>